<sequence>MGQYLLSENESNPVWKDLVDAFEMCTMDIVSSSRKKYEQEECALIQKAVELHGGKAVIKCIFETIQGNCSWELFWLARAGVMEVESHLIALLDSDDEDELTSAVLGLLYFDNDKAWYLLHQLINGEHQVNLTQSPSWYFQEDLELISNPKAKKYLAMVLNT</sequence>
<proteinExistence type="predicted"/>
<organism evidence="1 2">
    <name type="scientific">Zooshikella ganghwensis</name>
    <dbReference type="NCBI Taxonomy" id="202772"/>
    <lineage>
        <taxon>Bacteria</taxon>
        <taxon>Pseudomonadati</taxon>
        <taxon>Pseudomonadota</taxon>
        <taxon>Gammaproteobacteria</taxon>
        <taxon>Oceanospirillales</taxon>
        <taxon>Zooshikellaceae</taxon>
        <taxon>Zooshikella</taxon>
    </lineage>
</organism>
<comment type="caution">
    <text evidence="1">The sequence shown here is derived from an EMBL/GenBank/DDBJ whole genome shotgun (WGS) entry which is preliminary data.</text>
</comment>
<name>A0A4P9VMP1_9GAMM</name>
<gene>
    <name evidence="1" type="ORF">B9G39_14935</name>
</gene>
<dbReference type="AlphaFoldDB" id="A0A4P9VMP1"/>
<accession>A0A4P9VMP1</accession>
<evidence type="ECO:0000313" key="1">
    <source>
        <dbReference type="EMBL" id="RDH44623.1"/>
    </source>
</evidence>
<dbReference type="EMBL" id="NDXW01000001">
    <property type="protein sequence ID" value="RDH44623.1"/>
    <property type="molecule type" value="Genomic_DNA"/>
</dbReference>
<dbReference type="Proteomes" id="UP000257039">
    <property type="component" value="Unassembled WGS sequence"/>
</dbReference>
<keyword evidence="2" id="KW-1185">Reference proteome</keyword>
<reference evidence="1 2" key="1">
    <citation type="submission" date="2017-04" db="EMBL/GenBank/DDBJ databases">
        <title>Draft genome sequence of Zooshikella ganghwensis VG4 isolated from Red Sea sediments.</title>
        <authorList>
            <person name="Rehman Z."/>
            <person name="Alam I."/>
            <person name="Kamau A."/>
            <person name="Bajic V."/>
            <person name="Leiknes T."/>
        </authorList>
    </citation>
    <scope>NUCLEOTIDE SEQUENCE [LARGE SCALE GENOMIC DNA]</scope>
    <source>
        <strain evidence="1 2">VG4</strain>
    </source>
</reference>
<protein>
    <recommendedName>
        <fullName evidence="3">HEAT repeat domain-containing protein</fullName>
    </recommendedName>
</protein>
<evidence type="ECO:0008006" key="3">
    <source>
        <dbReference type="Google" id="ProtNLM"/>
    </source>
</evidence>
<evidence type="ECO:0000313" key="2">
    <source>
        <dbReference type="Proteomes" id="UP000257039"/>
    </source>
</evidence>